<proteinExistence type="predicted"/>
<organism evidence="1 2">
    <name type="scientific">Biomphalaria pfeifferi</name>
    <name type="common">Bloodfluke planorb</name>
    <name type="synonym">Freshwater snail</name>
    <dbReference type="NCBI Taxonomy" id="112525"/>
    <lineage>
        <taxon>Eukaryota</taxon>
        <taxon>Metazoa</taxon>
        <taxon>Spiralia</taxon>
        <taxon>Lophotrochozoa</taxon>
        <taxon>Mollusca</taxon>
        <taxon>Gastropoda</taxon>
        <taxon>Heterobranchia</taxon>
        <taxon>Euthyneura</taxon>
        <taxon>Panpulmonata</taxon>
        <taxon>Hygrophila</taxon>
        <taxon>Lymnaeoidea</taxon>
        <taxon>Planorbidae</taxon>
        <taxon>Biomphalaria</taxon>
    </lineage>
</organism>
<dbReference type="AlphaFoldDB" id="A0AAD8F1J0"/>
<dbReference type="Proteomes" id="UP001233172">
    <property type="component" value="Unassembled WGS sequence"/>
</dbReference>
<name>A0AAD8F1J0_BIOPF</name>
<keyword evidence="2" id="KW-1185">Reference proteome</keyword>
<sequence>MVGLINFNFKENSLAALNVAENKFDGSFRPPSSLGKYSLRPACSKLIITTCELQNYTRTQLEKCPSFVSHVHDGHKVYKNRHCAECSGAQRILPGIPGPVNNESFHDFNFPMMISLRENIITFSINNIEARPAWDVIEYDLRGANKTDEELTCLIKSCSSCFTKRPDGLCKKKKVLNITLPFYVMNTEMRKLGEFIHCF</sequence>
<evidence type="ECO:0000313" key="2">
    <source>
        <dbReference type="Proteomes" id="UP001233172"/>
    </source>
</evidence>
<gene>
    <name evidence="1" type="ORF">Bpfe_023916</name>
</gene>
<reference evidence="1" key="1">
    <citation type="journal article" date="2023" name="PLoS Negl. Trop. Dis.">
        <title>A genome sequence for Biomphalaria pfeifferi, the major vector snail for the human-infecting parasite Schistosoma mansoni.</title>
        <authorList>
            <person name="Bu L."/>
            <person name="Lu L."/>
            <person name="Laidemitt M.R."/>
            <person name="Zhang S.M."/>
            <person name="Mutuku M."/>
            <person name="Mkoji G."/>
            <person name="Steinauer M."/>
            <person name="Loker E.S."/>
        </authorList>
    </citation>
    <scope>NUCLEOTIDE SEQUENCE</scope>
    <source>
        <strain evidence="1">KasaAsao</strain>
    </source>
</reference>
<protein>
    <submittedName>
        <fullName evidence="1">Uncharacterized protein</fullName>
    </submittedName>
</protein>
<reference evidence="1" key="2">
    <citation type="submission" date="2023-04" db="EMBL/GenBank/DDBJ databases">
        <authorList>
            <person name="Bu L."/>
            <person name="Lu L."/>
            <person name="Laidemitt M.R."/>
            <person name="Zhang S.M."/>
            <person name="Mutuku M."/>
            <person name="Mkoji G."/>
            <person name="Steinauer M."/>
            <person name="Loker E.S."/>
        </authorList>
    </citation>
    <scope>NUCLEOTIDE SEQUENCE</scope>
    <source>
        <strain evidence="1">KasaAsao</strain>
        <tissue evidence="1">Whole Snail</tissue>
    </source>
</reference>
<comment type="caution">
    <text evidence="1">The sequence shown here is derived from an EMBL/GenBank/DDBJ whole genome shotgun (WGS) entry which is preliminary data.</text>
</comment>
<evidence type="ECO:0000313" key="1">
    <source>
        <dbReference type="EMBL" id="KAK0046639.1"/>
    </source>
</evidence>
<accession>A0AAD8F1J0</accession>
<dbReference type="EMBL" id="JASAOG010000162">
    <property type="protein sequence ID" value="KAK0046639.1"/>
    <property type="molecule type" value="Genomic_DNA"/>
</dbReference>